<feature type="region of interest" description="Disordered" evidence="8">
    <location>
        <begin position="545"/>
        <end position="567"/>
    </location>
</feature>
<dbReference type="Proteomes" id="UP000777935">
    <property type="component" value="Unassembled WGS sequence"/>
</dbReference>
<comment type="caution">
    <text evidence="9">The sequence shown here is derived from an EMBL/GenBank/DDBJ whole genome shotgun (WGS) entry which is preliminary data.</text>
</comment>
<dbReference type="RefSeq" id="WP_174135309.1">
    <property type="nucleotide sequence ID" value="NZ_JABUFE010000001.1"/>
</dbReference>
<accession>A0ABX2IUD2</accession>
<evidence type="ECO:0000256" key="4">
    <source>
        <dbReference type="ARBA" id="ARBA00022656"/>
    </source>
</evidence>
<dbReference type="InterPro" id="IPR003995">
    <property type="entry name" value="RTX_toxin_determinant-A"/>
</dbReference>
<keyword evidence="4" id="KW-0800">Toxin</keyword>
<comment type="subcellular location">
    <subcellularLocation>
        <location evidence="1">Membrane</location>
    </subcellularLocation>
    <subcellularLocation>
        <location evidence="2">Secreted</location>
    </subcellularLocation>
</comment>
<dbReference type="InterPro" id="IPR015943">
    <property type="entry name" value="WD40/YVTN_repeat-like_dom_sf"/>
</dbReference>
<dbReference type="Gene3D" id="2.150.10.10">
    <property type="entry name" value="Serralysin-like metalloprotease, C-terminal"/>
    <property type="match status" value="2"/>
</dbReference>
<evidence type="ECO:0000256" key="5">
    <source>
        <dbReference type="ARBA" id="ARBA00022737"/>
    </source>
</evidence>
<feature type="non-terminal residue" evidence="9">
    <location>
        <position position="597"/>
    </location>
</feature>
<reference evidence="9 10" key="1">
    <citation type="submission" date="2020-06" db="EMBL/GenBank/DDBJ databases">
        <title>Sulfitobacter algicola sp. nov., isolated from green algae.</title>
        <authorList>
            <person name="Wang C."/>
        </authorList>
    </citation>
    <scope>NUCLEOTIDE SEQUENCE [LARGE SCALE GENOMIC DNA]</scope>
    <source>
        <strain evidence="9 10">1151</strain>
    </source>
</reference>
<dbReference type="InterPro" id="IPR011049">
    <property type="entry name" value="Serralysin-like_metalloprot_C"/>
</dbReference>
<dbReference type="PANTHER" id="PTHR38340">
    <property type="entry name" value="S-LAYER PROTEIN"/>
    <property type="match status" value="1"/>
</dbReference>
<dbReference type="SUPFAM" id="SSF51120">
    <property type="entry name" value="beta-Roll"/>
    <property type="match status" value="2"/>
</dbReference>
<evidence type="ECO:0000256" key="6">
    <source>
        <dbReference type="ARBA" id="ARBA00023026"/>
    </source>
</evidence>
<evidence type="ECO:0000256" key="3">
    <source>
        <dbReference type="ARBA" id="ARBA00022525"/>
    </source>
</evidence>
<sequence length="597" mass="62093">MLEFKSIIGQDLGSLATDIRDLRIETIGGESYVLSTTGQVGGIVSFRLQSDGSLTAHDTLYFAEVMSPNLTGQIEILTVNDRSVAVVASDTQAGLIGYEFQANGEFGTQQSIDLSDNGPRPGDLLQPSSSDFLFIVSSDGTLGTYRPDGQGGYVTAQTTNDSQFARPVDVAELTIGNNSYLIALNKEDRGVTSYAIDNVTGQLTIASSMGADRGLGLLNVPVALEVVQVHGTSYVIVATAASGGSSGAISVMMVTEHGTLIPTDHILDTLDTRFGQLQSLSVVEDGDWVYVIAGGGDDGVSLFVLMPGGQLLHLDTMVNGTGTNGLENVSAISTMSTSDSLEIFAASQSSSGLTQLSVSLSDQGQVLQAMASGGALTGSGLDDLLVGSSGSDVILAGDGNDILRDGFGEDTLDGGAGRDVFVLDFDQQRDRVLNFNPAVDELDLSHFPFLYDASQLDIVPTSYGALISWRGDETEVYSYNGQSLSWYDIMRSVRSGADRPAMIIANLLQGTANSENLEGNSADNTIMGYSGNDFLLGLDGDDTLDGGSGDDTLQGGSGSDNLYGLDGSDTLSGGSGSDVLDGGLGFDFASYRDSGSG</sequence>
<dbReference type="EMBL" id="JABUFE010000001">
    <property type="protein sequence ID" value="NSX53901.1"/>
    <property type="molecule type" value="Genomic_DNA"/>
</dbReference>
<dbReference type="PRINTS" id="PR01488">
    <property type="entry name" value="RTXTOXINA"/>
</dbReference>
<dbReference type="InterPro" id="IPR001343">
    <property type="entry name" value="Hemolysn_Ca-bd"/>
</dbReference>
<gene>
    <name evidence="9" type="ORF">HRQ87_03710</name>
</gene>
<keyword evidence="10" id="KW-1185">Reference proteome</keyword>
<evidence type="ECO:0000256" key="7">
    <source>
        <dbReference type="ARBA" id="ARBA00023136"/>
    </source>
</evidence>
<keyword evidence="6" id="KW-0843">Virulence</keyword>
<keyword evidence="7" id="KW-0472">Membrane</keyword>
<dbReference type="Pfam" id="PF00353">
    <property type="entry name" value="HemolysinCabind"/>
    <property type="match status" value="3"/>
</dbReference>
<evidence type="ECO:0000256" key="1">
    <source>
        <dbReference type="ARBA" id="ARBA00004370"/>
    </source>
</evidence>
<proteinExistence type="predicted"/>
<dbReference type="PROSITE" id="PS00330">
    <property type="entry name" value="HEMOLYSIN_CALCIUM"/>
    <property type="match status" value="5"/>
</dbReference>
<dbReference type="InterPro" id="IPR050557">
    <property type="entry name" value="RTX_toxin/Mannuronan_C5-epim"/>
</dbReference>
<evidence type="ECO:0008006" key="11">
    <source>
        <dbReference type="Google" id="ProtNLM"/>
    </source>
</evidence>
<evidence type="ECO:0000256" key="2">
    <source>
        <dbReference type="ARBA" id="ARBA00004613"/>
    </source>
</evidence>
<dbReference type="InterPro" id="IPR018511">
    <property type="entry name" value="Hemolysin-typ_Ca-bd_CS"/>
</dbReference>
<dbReference type="Gene3D" id="2.130.10.10">
    <property type="entry name" value="YVTN repeat-like/Quinoprotein amine dehydrogenase"/>
    <property type="match status" value="1"/>
</dbReference>
<evidence type="ECO:0000313" key="9">
    <source>
        <dbReference type="EMBL" id="NSX53901.1"/>
    </source>
</evidence>
<evidence type="ECO:0000256" key="8">
    <source>
        <dbReference type="SAM" id="MobiDB-lite"/>
    </source>
</evidence>
<keyword evidence="3" id="KW-0964">Secreted</keyword>
<dbReference type="PRINTS" id="PR00313">
    <property type="entry name" value="CABNDNGRPT"/>
</dbReference>
<name>A0ABX2IUD2_9RHOB</name>
<protein>
    <recommendedName>
        <fullName evidence="11">Hemolysin-type calcium-binding region</fullName>
    </recommendedName>
</protein>
<evidence type="ECO:0000313" key="10">
    <source>
        <dbReference type="Proteomes" id="UP000777935"/>
    </source>
</evidence>
<dbReference type="PANTHER" id="PTHR38340:SF1">
    <property type="entry name" value="S-LAYER PROTEIN"/>
    <property type="match status" value="1"/>
</dbReference>
<organism evidence="9 10">
    <name type="scientific">Parasulfitobacter algicola</name>
    <dbReference type="NCBI Taxonomy" id="2614809"/>
    <lineage>
        <taxon>Bacteria</taxon>
        <taxon>Pseudomonadati</taxon>
        <taxon>Pseudomonadota</taxon>
        <taxon>Alphaproteobacteria</taxon>
        <taxon>Rhodobacterales</taxon>
        <taxon>Roseobacteraceae</taxon>
        <taxon>Parasulfitobacter</taxon>
    </lineage>
</organism>
<keyword evidence="5" id="KW-0677">Repeat</keyword>